<accession>D2BBK0</accession>
<gene>
    <name evidence="1" type="ordered locus">Sros_3122</name>
</gene>
<dbReference type="InterPro" id="IPR045592">
    <property type="entry name" value="DUF6461"/>
</dbReference>
<dbReference type="HOGENOM" id="CLU_083331_1_0_11"/>
<dbReference type="eggNOG" id="ENOG5030XGU">
    <property type="taxonomic scope" value="Bacteria"/>
</dbReference>
<sequence>MPDILKSFDWLSRDDGRLGDIYGVSFIRDLSPREVLTRLCVNPDTIEEMTFDELDEYVCECLAVPGGEAEHVGAVKVDDWTILVEPSGWRVATEPDVLERVSRGTEVVSVNRHDYASDDFIHAIDGNVITRFEPLVPHLRSGSDPDRWVKQMRDVRLGRHTFDDPIPDDHIASAFALASIITGVNFSRNVLDMTFLSAAIDSD</sequence>
<reference evidence="1 2" key="1">
    <citation type="journal article" date="2010" name="Stand. Genomic Sci.">
        <title>Complete genome sequence of Streptosporangium roseum type strain (NI 9100).</title>
        <authorList>
            <person name="Nolan M."/>
            <person name="Sikorski J."/>
            <person name="Jando M."/>
            <person name="Lucas S."/>
            <person name="Lapidus A."/>
            <person name="Glavina Del Rio T."/>
            <person name="Chen F."/>
            <person name="Tice H."/>
            <person name="Pitluck S."/>
            <person name="Cheng J.F."/>
            <person name="Chertkov O."/>
            <person name="Sims D."/>
            <person name="Meincke L."/>
            <person name="Brettin T."/>
            <person name="Han C."/>
            <person name="Detter J.C."/>
            <person name="Bruce D."/>
            <person name="Goodwin L."/>
            <person name="Land M."/>
            <person name="Hauser L."/>
            <person name="Chang Y.J."/>
            <person name="Jeffries C.D."/>
            <person name="Ivanova N."/>
            <person name="Mavromatis K."/>
            <person name="Mikhailova N."/>
            <person name="Chen A."/>
            <person name="Palaniappan K."/>
            <person name="Chain P."/>
            <person name="Rohde M."/>
            <person name="Goker M."/>
            <person name="Bristow J."/>
            <person name="Eisen J.A."/>
            <person name="Markowitz V."/>
            <person name="Hugenholtz P."/>
            <person name="Kyrpides N.C."/>
            <person name="Klenk H.P."/>
        </authorList>
    </citation>
    <scope>NUCLEOTIDE SEQUENCE [LARGE SCALE GENOMIC DNA]</scope>
    <source>
        <strain evidence="2">ATCC 12428 / DSM 43021 / JCM 3005 / NI 9100</strain>
    </source>
</reference>
<dbReference type="Proteomes" id="UP000002029">
    <property type="component" value="Chromosome"/>
</dbReference>
<dbReference type="EMBL" id="CP001814">
    <property type="protein sequence ID" value="ACZ86069.1"/>
    <property type="molecule type" value="Genomic_DNA"/>
</dbReference>
<dbReference type="OrthoDB" id="4198010at2"/>
<evidence type="ECO:0000313" key="1">
    <source>
        <dbReference type="EMBL" id="ACZ86069.1"/>
    </source>
</evidence>
<dbReference type="AlphaFoldDB" id="D2BBK0"/>
<organism evidence="1 2">
    <name type="scientific">Streptosporangium roseum (strain ATCC 12428 / DSM 43021 / JCM 3005 / KCTC 9067 / NCIMB 10171 / NRRL 2505 / NI 9100)</name>
    <dbReference type="NCBI Taxonomy" id="479432"/>
    <lineage>
        <taxon>Bacteria</taxon>
        <taxon>Bacillati</taxon>
        <taxon>Actinomycetota</taxon>
        <taxon>Actinomycetes</taxon>
        <taxon>Streptosporangiales</taxon>
        <taxon>Streptosporangiaceae</taxon>
        <taxon>Streptosporangium</taxon>
    </lineage>
</organism>
<protein>
    <submittedName>
        <fullName evidence="1">Uncharacterized protein</fullName>
    </submittedName>
</protein>
<keyword evidence="2" id="KW-1185">Reference proteome</keyword>
<evidence type="ECO:0000313" key="2">
    <source>
        <dbReference type="Proteomes" id="UP000002029"/>
    </source>
</evidence>
<dbReference type="KEGG" id="sro:Sros_3122"/>
<name>D2BBK0_STRRD</name>
<dbReference type="STRING" id="479432.Sros_3122"/>
<dbReference type="Pfam" id="PF20062">
    <property type="entry name" value="DUF6461"/>
    <property type="match status" value="1"/>
</dbReference>
<proteinExistence type="predicted"/>
<dbReference type="RefSeq" id="WP_012889814.1">
    <property type="nucleotide sequence ID" value="NC_013595.1"/>
</dbReference>